<protein>
    <submittedName>
        <fullName evidence="9">1a</fullName>
    </submittedName>
</protein>
<evidence type="ECO:0000256" key="1">
    <source>
        <dbReference type="ARBA" id="ARBA00022679"/>
    </source>
</evidence>
<reference evidence="9 10" key="1">
    <citation type="journal article" date="2016" name="Arch. Virol.">
        <title>Complete genome sequence of tobacco virus 1, a closterovirus from Nicotiana tabacum.</title>
        <authorList>
            <person name="Wang F."/>
            <person name="Qi S."/>
            <person name="Gao Z."/>
            <person name="Akinyemi I.A."/>
            <person name="Xu D."/>
            <person name="Zhou B."/>
        </authorList>
    </citation>
    <scope>NUCLEOTIDE SEQUENCE [LARGE SCALE GENOMIC DNA]</scope>
    <source>
        <strain evidence="9">AnHui</strain>
    </source>
</reference>
<dbReference type="InterPro" id="IPR002588">
    <property type="entry name" value="Alphavirus-like_MT_dom"/>
</dbReference>
<dbReference type="Pfam" id="PF05533">
    <property type="entry name" value="Peptidase_C42"/>
    <property type="match status" value="1"/>
</dbReference>
<dbReference type="InterPro" id="IPR027417">
    <property type="entry name" value="P-loop_NTPase"/>
</dbReference>
<dbReference type="InterPro" id="IPR008749">
    <property type="entry name" value="Peptidase_C42"/>
</dbReference>
<dbReference type="GO" id="GO:0075523">
    <property type="term" value="P:viral translational frameshifting"/>
    <property type="evidence" value="ECO:0007669"/>
    <property type="project" value="UniProtKB-KW"/>
</dbReference>
<dbReference type="KEGG" id="vg:25396067"/>
<dbReference type="Pfam" id="PF17646">
    <property type="entry name" value="Zemlya"/>
    <property type="match status" value="1"/>
</dbReference>
<evidence type="ECO:0000256" key="4">
    <source>
        <dbReference type="ARBA" id="ARBA00022801"/>
    </source>
</evidence>
<dbReference type="GO" id="GO:0005524">
    <property type="term" value="F:ATP binding"/>
    <property type="evidence" value="ECO:0007669"/>
    <property type="project" value="UniProtKB-KW"/>
</dbReference>
<organism evidence="9 10">
    <name type="scientific">Tobacco virus 1</name>
    <dbReference type="NCBI Taxonomy" id="1692045"/>
    <lineage>
        <taxon>Viruses</taxon>
        <taxon>Riboviria</taxon>
        <taxon>Orthornavirae</taxon>
        <taxon>Kitrinoviricota</taxon>
        <taxon>Alsuviricetes</taxon>
        <taxon>Martellivirales</taxon>
        <taxon>Closteroviridae</taxon>
        <taxon>Closterovirus</taxon>
        <taxon>Closterovirus tabaci</taxon>
    </lineage>
</organism>
<dbReference type="GeneID" id="25396067"/>
<evidence type="ECO:0000256" key="3">
    <source>
        <dbReference type="ARBA" id="ARBA00022758"/>
    </source>
</evidence>
<keyword evidence="4" id="KW-0378">Hydrolase</keyword>
<evidence type="ECO:0000313" key="9">
    <source>
        <dbReference type="EMBL" id="AKT94757.1"/>
    </source>
</evidence>
<feature type="domain" description="Alphavirus-like MT" evidence="8">
    <location>
        <begin position="610"/>
        <end position="800"/>
    </location>
</feature>
<evidence type="ECO:0000313" key="10">
    <source>
        <dbReference type="Proteomes" id="UP000203533"/>
    </source>
</evidence>
<evidence type="ECO:0000259" key="7">
    <source>
        <dbReference type="PROSITE" id="PS51657"/>
    </source>
</evidence>
<dbReference type="PROSITE" id="PS51657">
    <property type="entry name" value="PSRV_HELICASE"/>
    <property type="match status" value="1"/>
</dbReference>
<dbReference type="GO" id="GO:0016556">
    <property type="term" value="P:mRNA modification"/>
    <property type="evidence" value="ECO:0007669"/>
    <property type="project" value="InterPro"/>
</dbReference>
<keyword evidence="1" id="KW-0808">Transferase</keyword>
<dbReference type="GO" id="GO:0003723">
    <property type="term" value="F:RNA binding"/>
    <property type="evidence" value="ECO:0007669"/>
    <property type="project" value="InterPro"/>
</dbReference>
<dbReference type="GO" id="GO:0006396">
    <property type="term" value="P:RNA processing"/>
    <property type="evidence" value="ECO:0007669"/>
    <property type="project" value="InterPro"/>
</dbReference>
<keyword evidence="10" id="KW-1185">Reference proteome</keyword>
<dbReference type="SUPFAM" id="SSF52540">
    <property type="entry name" value="P-loop containing nucleoside triphosphate hydrolases"/>
    <property type="match status" value="2"/>
</dbReference>
<dbReference type="GO" id="GO:0008174">
    <property type="term" value="F:mRNA methyltransferase activity"/>
    <property type="evidence" value="ECO:0007669"/>
    <property type="project" value="UniProtKB-UniRule"/>
</dbReference>
<keyword evidence="3" id="KW-0688">Ribosomal frameshifting</keyword>
<keyword evidence="2" id="KW-0547">Nucleotide-binding</keyword>
<dbReference type="EMBL" id="KT203917">
    <property type="protein sequence ID" value="AKT94757.1"/>
    <property type="molecule type" value="Genomic_RNA"/>
</dbReference>
<evidence type="ECO:0000256" key="2">
    <source>
        <dbReference type="ARBA" id="ARBA00022741"/>
    </source>
</evidence>
<evidence type="ECO:0000256" key="6">
    <source>
        <dbReference type="SAM" id="MobiDB-lite"/>
    </source>
</evidence>
<dbReference type="InterPro" id="IPR027351">
    <property type="entry name" value="(+)RNA_virus_helicase_core_dom"/>
</dbReference>
<accession>A0A0K1HRG5</accession>
<dbReference type="Pfam" id="PF01443">
    <property type="entry name" value="Viral_helicase1"/>
    <property type="match status" value="1"/>
</dbReference>
<dbReference type="RefSeq" id="YP_009162621.1">
    <property type="nucleotide sequence ID" value="NC_027712.1"/>
</dbReference>
<sequence length="2471" mass="280015">MVLSIFVVPSFSVADLNSPVASFVYSAYGVVPANAVKVFDFPAVTSADDAGCIVPVGTRATDGSHCVRQPTSGEVKVPRHCGGVFTKSGASARSCVAKDSPVSSRRTPRGVMYARTDGKLASSPSRYQARRDVVIGGDHGFSLNKQFHDRTRTKAMIINHHDGDRIVTDRSHLNLKTGKLLTGVSMNGGAYNLRSTPFVRRRNHHGEPKGFNKIPRKSVNIYTQPITEVNTLSVDTLCSLFEPIPPRRETVSIQFGSFDPLIIPLGRETPPMETKFEAVKEPEKPIKVEARRISPPGFPAVVQPSTRVRGEPMTLPKSKIRDLFSLYSGEPLAIAGKVGLHHQHRSGFKVFKDTVSEYLAFYSPYSDDFFTSHDCDGVFYNVYPCGARQVVIKRLSDQKCVARLPCTREYTLMYEMHHRKNFNGPMARRYSAPAGLCYLNHIWFLCLIAGHSFNPARAYFSRGLGRFPRFSNFLGLVERYFSYPATRVSIKGYFSRENLFHCDNFKGRLHSLSYNRINRANIGGDAADSSDNIANVVTPLEKEKLISQLIETARGHKDSLLLKKLEVDLVDHITRLKASQSKKPERRVPYHLTEQQQTLLVRDYPQYDLLFTHSSHSDHPMAAASRFLENNCLADKCGDNFSDVGGCPLYHYHNSKMKRVHVCRPVLDSKDAQRRVIRNFELKKGSKSNNQVPEDNVYVNSMHTSCSLTISECTFETPSMMLVQVYDIPLRELCEAMIKKSVNVCHVTMVTPGEILDKRECFHHDLLGCDITIDIHEDSITYKFGSSCYTHDLSVILGYMTTPVVVVDNYLFSVEMVEIRCGVNYYVITRSDVCPSMDCGKTVRFQRCCMDLVKVKLPRFCKKSRKCLPGVDLIYVDRKFVERVYEYVVGNCSVINSKTFEWTWNFVKNSKSRVVISGKIIHRDVSINLDNLEQFVVVMLAAGVRSRIASEYLAKNISMFAGDASFMEIVCFTLNEKLKDVKRQFNKFVCDSFRKMFADALLMEFLDIDDSLEYLDSFSEYSVRIRVAGFGAIPVNEPEIMLAEKSLNDTVDALVVEQANKIYCPPHARQSKREKPKSGGLNGGARRSPLDVYEGIRTALSKVCIVGSEVFKTKFFELLDLAFLGDNFSTLRRVLKFIKSLPDRLNVKDALDLANEAIVYFTIKRNKTACFFYKLYSSFSTKVDGCTREFLTSCADLSKRLVELGGSFKPRFTPLSECFSVMKNWSFFDGQQAIPFETCAIVLKRMIYDLKRLTSGEISRSQFFNRVLFDILFEHSLNALIACKIGVADTLLKDMFIRTVSTLVADGVLDGYDLTLFSFVKLTALIPMFVRKLIVAFFDDECCEYVAIVKHGVRDFSAAEYLYRIFVNNLQGHVLHCKEWLQSVLPTLQSRSGECVEAAVQRLEGYMTLKLKQVAEASASEMNNLICNNRIVKCASNSYGAVTGGLTKMYKAARKRCDYDDEASDYYSADGGSEAETSGKLRGGARKEILSSFLAWISKVIRSLYRYSIKEVKYFVDTQILSHTVQSMIDSLRCIREEFQKRRSLNSMPVIGSVENFGRLLRAKCIRYTPSLLSTYEDSGFFGIVRICTKRVLRDIDSFEFLILELPLYCFELYTHFDHPVTLGIKILWRMVEFTYVDFFACELSSLDQAPAEVFARVEEIENDQSQTNDEIEEESESDSDEESLRGLSYSESRERIIEGLRGGASSNNLLSFLIRSCFKVVKGVLTTKTFKLGFLFSLSSILSSVLHNRDSSVTSRCLATLLVLRDLRLSTVALLRCWSKSRLASNSQVSDKFFKCVLYVERRFTHLLYGDVETRVNQQLFRRVAVSSRVPTGINQGEIVASYKNISELRSSLENVLDNSIGKITEEYDEVDTEEAGASAKVRVEQCDEPLQAQEAERADLTPYVSERLENDKECSEKSIATTSNYKRGRNSAKCCKFLNLQNISATIPSMRAESLGEFPKCTLAIREFYYAQEMVIFSVHSKLLTFFEELSVVDFDRRAATCHQEVDLLVFDPAKGTCINHEGRSQKIETVADHQFFFTRDGLKPYNSKIKLDRHALFHSQTKFLAANEFLLGCESHSTLKFRNTDVEIKLFEAPPGGGKTTSLIELYMERRERTKTFVVTANKNSQVEITNRISNELDEDSPPFDKKDIMTMDSYLMNRCGESCELLFIDECFMVHAGEVLAIINKTMCKVAILFGDSKQIHYIERDELVKTTYHDIDSFIEPFCRVYGEVSYRCPWDVCEWLSRLYNRKIKSHNQESVGRTTVKVETVESVDDIPHFEDVKYLTYTQSEKSDVHRKFSREKKVVNVNTVHEAQGETFRRVALVRTKFQEDAPFVSVNHIIVALSRHVESLTYYVLSSRVYDDTSSAINTMLDIAEKYRTAPRSFESSIIEMNVSGDHPDESRCKALSAPQDSINSFLNDVLGGSNTLNFGDLSAEMSSQPFDSGVDGVVIREAGNEKIYDDHANQRV</sequence>
<keyword evidence="5" id="KW-0067">ATP-binding</keyword>
<evidence type="ECO:0000259" key="8">
    <source>
        <dbReference type="PROSITE" id="PS51743"/>
    </source>
</evidence>
<dbReference type="InterPro" id="IPR040910">
    <property type="entry name" value="Zemlya"/>
</dbReference>
<evidence type="ECO:0000256" key="5">
    <source>
        <dbReference type="ARBA" id="ARBA00022840"/>
    </source>
</evidence>
<dbReference type="Gene3D" id="3.40.50.300">
    <property type="entry name" value="P-loop containing nucleotide triphosphate hydrolases"/>
    <property type="match status" value="2"/>
</dbReference>
<feature type="region of interest" description="Disordered" evidence="6">
    <location>
        <begin position="1663"/>
        <end position="1689"/>
    </location>
</feature>
<dbReference type="GO" id="GO:0016787">
    <property type="term" value="F:hydrolase activity"/>
    <property type="evidence" value="ECO:0007669"/>
    <property type="project" value="UniProtKB-KW"/>
</dbReference>
<dbReference type="PROSITE" id="PS51743">
    <property type="entry name" value="ALPHAVIRUS_MT"/>
    <property type="match status" value="1"/>
</dbReference>
<proteinExistence type="predicted"/>
<dbReference type="Proteomes" id="UP000203533">
    <property type="component" value="Segment"/>
</dbReference>
<feature type="domain" description="(+)RNA virus helicase C-terminal" evidence="7">
    <location>
        <begin position="2062"/>
        <end position="2392"/>
    </location>
</feature>
<name>A0A0K1HRG5_9CLOS</name>
<gene>
    <name evidence="9" type="primary">1a</name>
</gene>
<dbReference type="Pfam" id="PF01660">
    <property type="entry name" value="Vmethyltransf"/>
    <property type="match status" value="1"/>
</dbReference>
<feature type="compositionally biased region" description="Acidic residues" evidence="6">
    <location>
        <begin position="1670"/>
        <end position="1682"/>
    </location>
</feature>